<dbReference type="EMBL" id="JAMFTS010000005">
    <property type="protein sequence ID" value="KAJ4753802.1"/>
    <property type="molecule type" value="Genomic_DNA"/>
</dbReference>
<proteinExistence type="predicted"/>
<accession>A0AAV8CDH8</accession>
<organism evidence="2 3">
    <name type="scientific">Rhynchospora pubera</name>
    <dbReference type="NCBI Taxonomy" id="906938"/>
    <lineage>
        <taxon>Eukaryota</taxon>
        <taxon>Viridiplantae</taxon>
        <taxon>Streptophyta</taxon>
        <taxon>Embryophyta</taxon>
        <taxon>Tracheophyta</taxon>
        <taxon>Spermatophyta</taxon>
        <taxon>Magnoliopsida</taxon>
        <taxon>Liliopsida</taxon>
        <taxon>Poales</taxon>
        <taxon>Cyperaceae</taxon>
        <taxon>Cyperoideae</taxon>
        <taxon>Rhynchosporeae</taxon>
        <taxon>Rhynchospora</taxon>
    </lineage>
</organism>
<dbReference type="InterPro" id="IPR023214">
    <property type="entry name" value="HAD_sf"/>
</dbReference>
<dbReference type="NCBIfam" id="TIGR02251">
    <property type="entry name" value="HIF-SF_euk"/>
    <property type="match status" value="1"/>
</dbReference>
<dbReference type="InterPro" id="IPR050365">
    <property type="entry name" value="TIM50"/>
</dbReference>
<dbReference type="InterPro" id="IPR011948">
    <property type="entry name" value="Dullard_phosphatase"/>
</dbReference>
<reference evidence="2" key="1">
    <citation type="submission" date="2022-08" db="EMBL/GenBank/DDBJ databases">
        <authorList>
            <person name="Marques A."/>
        </authorList>
    </citation>
    <scope>NUCLEOTIDE SEQUENCE</scope>
    <source>
        <strain evidence="2">RhyPub2mFocal</strain>
        <tissue evidence="2">Leaves</tissue>
    </source>
</reference>
<dbReference type="Gene3D" id="3.40.50.1000">
    <property type="entry name" value="HAD superfamily/HAD-like"/>
    <property type="match status" value="1"/>
</dbReference>
<keyword evidence="3" id="KW-1185">Reference proteome</keyword>
<dbReference type="GO" id="GO:0016791">
    <property type="term" value="F:phosphatase activity"/>
    <property type="evidence" value="ECO:0007669"/>
    <property type="project" value="InterPro"/>
</dbReference>
<dbReference type="SUPFAM" id="SSF56784">
    <property type="entry name" value="HAD-like"/>
    <property type="match status" value="1"/>
</dbReference>
<gene>
    <name evidence="2" type="ORF">LUZ62_088207</name>
</gene>
<dbReference type="InterPro" id="IPR036412">
    <property type="entry name" value="HAD-like_sf"/>
</dbReference>
<dbReference type="Pfam" id="PF03031">
    <property type="entry name" value="NIF"/>
    <property type="match status" value="1"/>
</dbReference>
<name>A0AAV8CDH8_9POAL</name>
<evidence type="ECO:0000313" key="2">
    <source>
        <dbReference type="EMBL" id="KAJ4753802.1"/>
    </source>
</evidence>
<comment type="caution">
    <text evidence="2">The sequence shown here is derived from an EMBL/GenBank/DDBJ whole genome shotgun (WGS) entry which is preliminary data.</text>
</comment>
<dbReference type="FunFam" id="3.40.50.1000:FF:000093">
    <property type="entry name" value="NLI interacting factor-like phosphatase family protein"/>
    <property type="match status" value="1"/>
</dbReference>
<dbReference type="PANTHER" id="PTHR12210">
    <property type="entry name" value="DULLARD PROTEIN PHOSPHATASE"/>
    <property type="match status" value="1"/>
</dbReference>
<dbReference type="AlphaFoldDB" id="A0AAV8CDH8"/>
<protein>
    <submittedName>
        <fullName evidence="2">CTD small phosphatase-like protein</fullName>
    </submittedName>
</protein>
<evidence type="ECO:0000313" key="3">
    <source>
        <dbReference type="Proteomes" id="UP001140206"/>
    </source>
</evidence>
<sequence length="287" mass="33032">MENATLQSALIQDADSDCCILDIHKFVVTRIMVIVTSSISYLGWLLHKFWLVIRSIRVSSTHPSLLPISKFPDSSQPSSPVVRNCFSPLAQKQVNLLPPTHKKTLFLDLDNTLITTKSQSPPKRYDLRMRKETKGGTKWYYVIKRPGVDELFRAAVDFDFEIVIFTAGSRDYASPILDWLDPNKEFISHRLYRDSCTMIGNGRLIKNITTTGRRLDLSVFVDDNPMSFVRPLDNAIAVRPFFGDCQDVVLHNLVEFFEFQRKYSDIRSAVKQYKAIKSEEEELVWEC</sequence>
<dbReference type="SMART" id="SM00577">
    <property type="entry name" value="CPDc"/>
    <property type="match status" value="1"/>
</dbReference>
<feature type="domain" description="FCP1 homology" evidence="1">
    <location>
        <begin position="98"/>
        <end position="260"/>
    </location>
</feature>
<dbReference type="PROSITE" id="PS50969">
    <property type="entry name" value="FCP1"/>
    <property type="match status" value="1"/>
</dbReference>
<dbReference type="Proteomes" id="UP001140206">
    <property type="component" value="Chromosome 5"/>
</dbReference>
<evidence type="ECO:0000259" key="1">
    <source>
        <dbReference type="PROSITE" id="PS50969"/>
    </source>
</evidence>
<dbReference type="CDD" id="cd07521">
    <property type="entry name" value="HAD_FCP1-like"/>
    <property type="match status" value="1"/>
</dbReference>
<dbReference type="InterPro" id="IPR004274">
    <property type="entry name" value="FCP1_dom"/>
</dbReference>